<evidence type="ECO:0000256" key="3">
    <source>
        <dbReference type="ARBA" id="ARBA00022692"/>
    </source>
</evidence>
<protein>
    <recommendedName>
        <fullName evidence="9">Allantoate permease</fullName>
    </recommendedName>
</protein>
<name>A0AAD6ICE0_PENCN</name>
<dbReference type="Gene3D" id="1.20.1250.20">
    <property type="entry name" value="MFS general substrate transporter like domains"/>
    <property type="match status" value="1"/>
</dbReference>
<organism evidence="7 8">
    <name type="scientific">Penicillium canescens</name>
    <dbReference type="NCBI Taxonomy" id="5083"/>
    <lineage>
        <taxon>Eukaryota</taxon>
        <taxon>Fungi</taxon>
        <taxon>Dikarya</taxon>
        <taxon>Ascomycota</taxon>
        <taxon>Pezizomycotina</taxon>
        <taxon>Eurotiomycetes</taxon>
        <taxon>Eurotiomycetidae</taxon>
        <taxon>Eurotiales</taxon>
        <taxon>Aspergillaceae</taxon>
        <taxon>Penicillium</taxon>
    </lineage>
</organism>
<dbReference type="EMBL" id="JAQJZL010000004">
    <property type="protein sequence ID" value="KAJ6043267.1"/>
    <property type="molecule type" value="Genomic_DNA"/>
</dbReference>
<comment type="caution">
    <text evidence="7">The sequence shown here is derived from an EMBL/GenBank/DDBJ whole genome shotgun (WGS) entry which is preliminary data.</text>
</comment>
<dbReference type="Proteomes" id="UP001219568">
    <property type="component" value="Unassembled WGS sequence"/>
</dbReference>
<feature type="transmembrane region" description="Helical" evidence="6">
    <location>
        <begin position="168"/>
        <end position="189"/>
    </location>
</feature>
<dbReference type="PANTHER" id="PTHR43791:SF20">
    <property type="entry name" value="TRANSPORTER, PUTATIVE (AFU_ORTHOLOGUE AFUA_3G14670)-RELATED"/>
    <property type="match status" value="1"/>
</dbReference>
<dbReference type="InterPro" id="IPR036259">
    <property type="entry name" value="MFS_trans_sf"/>
</dbReference>
<dbReference type="SUPFAM" id="SSF103473">
    <property type="entry name" value="MFS general substrate transporter"/>
    <property type="match status" value="1"/>
</dbReference>
<evidence type="ECO:0000256" key="6">
    <source>
        <dbReference type="SAM" id="Phobius"/>
    </source>
</evidence>
<evidence type="ECO:0000313" key="8">
    <source>
        <dbReference type="Proteomes" id="UP001219568"/>
    </source>
</evidence>
<evidence type="ECO:0000256" key="4">
    <source>
        <dbReference type="ARBA" id="ARBA00022989"/>
    </source>
</evidence>
<dbReference type="GO" id="GO:0022857">
    <property type="term" value="F:transmembrane transporter activity"/>
    <property type="evidence" value="ECO:0007669"/>
    <property type="project" value="TreeGrafter"/>
</dbReference>
<gene>
    <name evidence="7" type="ORF">N7460_004622</name>
</gene>
<evidence type="ECO:0000256" key="2">
    <source>
        <dbReference type="ARBA" id="ARBA00022448"/>
    </source>
</evidence>
<evidence type="ECO:0000256" key="1">
    <source>
        <dbReference type="ARBA" id="ARBA00004141"/>
    </source>
</evidence>
<reference evidence="7" key="1">
    <citation type="journal article" date="2023" name="IMA Fungus">
        <title>Comparative genomic study of the Penicillium genus elucidates a diverse pangenome and 15 lateral gene transfer events.</title>
        <authorList>
            <person name="Petersen C."/>
            <person name="Sorensen T."/>
            <person name="Nielsen M.R."/>
            <person name="Sondergaard T.E."/>
            <person name="Sorensen J.L."/>
            <person name="Fitzpatrick D.A."/>
            <person name="Frisvad J.C."/>
            <person name="Nielsen K.L."/>
        </authorList>
    </citation>
    <scope>NUCLEOTIDE SEQUENCE</scope>
    <source>
        <strain evidence="7">IBT 15450</strain>
    </source>
</reference>
<feature type="transmembrane region" description="Helical" evidence="6">
    <location>
        <begin position="100"/>
        <end position="123"/>
    </location>
</feature>
<comment type="subcellular location">
    <subcellularLocation>
        <location evidence="1">Membrane</location>
        <topology evidence="1">Multi-pass membrane protein</topology>
    </subcellularLocation>
</comment>
<keyword evidence="2" id="KW-0813">Transport</keyword>
<keyword evidence="4 6" id="KW-1133">Transmembrane helix</keyword>
<keyword evidence="3 6" id="KW-0812">Transmembrane</keyword>
<dbReference type="AlphaFoldDB" id="A0AAD6ICE0"/>
<keyword evidence="5 6" id="KW-0472">Membrane</keyword>
<evidence type="ECO:0000256" key="5">
    <source>
        <dbReference type="ARBA" id="ARBA00023136"/>
    </source>
</evidence>
<reference evidence="7" key="2">
    <citation type="submission" date="2023-01" db="EMBL/GenBank/DDBJ databases">
        <authorList>
            <person name="Petersen C."/>
        </authorList>
    </citation>
    <scope>NUCLEOTIDE SEQUENCE</scope>
    <source>
        <strain evidence="7">IBT 15450</strain>
    </source>
</reference>
<sequence length="213" mass="24045">MALYHRRRRSHGGWPSRSGLVARLSFIGQAKEQRFAKWRLARAADDEVDDNGSIKEALRDAFLDPKAWILVLIQVCQLSSQTRTYFFPTIAKKLGYGNKITLLIIAPMYIFSFITALGNFLIASRTDQRFILIAWPLCVDIVGNIMVISSRCRRWITSTSPRTRTKRAIVYALVNLFGNSINVYGSYFFPTKDSPQYRPGGIILSSFAAGAIV</sequence>
<evidence type="ECO:0008006" key="9">
    <source>
        <dbReference type="Google" id="ProtNLM"/>
    </source>
</evidence>
<proteinExistence type="predicted"/>
<evidence type="ECO:0000313" key="7">
    <source>
        <dbReference type="EMBL" id="KAJ6043267.1"/>
    </source>
</evidence>
<feature type="transmembrane region" description="Helical" evidence="6">
    <location>
        <begin position="129"/>
        <end position="148"/>
    </location>
</feature>
<dbReference type="PANTHER" id="PTHR43791">
    <property type="entry name" value="PERMEASE-RELATED"/>
    <property type="match status" value="1"/>
</dbReference>
<accession>A0AAD6ICE0</accession>
<dbReference type="GO" id="GO:0016020">
    <property type="term" value="C:membrane"/>
    <property type="evidence" value="ECO:0007669"/>
    <property type="project" value="UniProtKB-SubCell"/>
</dbReference>
<keyword evidence="8" id="KW-1185">Reference proteome</keyword>